<evidence type="ECO:0000256" key="6">
    <source>
        <dbReference type="ARBA" id="ARBA00022617"/>
    </source>
</evidence>
<dbReference type="InterPro" id="IPR050196">
    <property type="entry name" value="Cytochrome_P450_Monoox"/>
</dbReference>
<evidence type="ECO:0000256" key="12">
    <source>
        <dbReference type="RuleBase" id="RU000461"/>
    </source>
</evidence>
<evidence type="ECO:0000256" key="3">
    <source>
        <dbReference type="ARBA" id="ARBA00004174"/>
    </source>
</evidence>
<evidence type="ECO:0000256" key="5">
    <source>
        <dbReference type="ARBA" id="ARBA00010617"/>
    </source>
</evidence>
<dbReference type="GO" id="GO:0005789">
    <property type="term" value="C:endoplasmic reticulum membrane"/>
    <property type="evidence" value="ECO:0007669"/>
    <property type="project" value="UniProtKB-SubCell"/>
</dbReference>
<keyword evidence="13" id="KW-0812">Transmembrane</keyword>
<dbReference type="PANTHER" id="PTHR24291">
    <property type="entry name" value="CYTOCHROME P450 FAMILY 4"/>
    <property type="match status" value="1"/>
</dbReference>
<dbReference type="Proteomes" id="UP001152799">
    <property type="component" value="Chromosome 5"/>
</dbReference>
<dbReference type="Pfam" id="PF00067">
    <property type="entry name" value="p450"/>
    <property type="match status" value="1"/>
</dbReference>
<dbReference type="SUPFAM" id="SSF48264">
    <property type="entry name" value="Cytochrome P450"/>
    <property type="match status" value="1"/>
</dbReference>
<protein>
    <recommendedName>
        <fullName evidence="16">Cytochrome P450</fullName>
    </recommendedName>
</protein>
<comment type="subcellular location">
    <subcellularLocation>
        <location evidence="4">Endoplasmic reticulum membrane</location>
        <topology evidence="4">Peripheral membrane protein</topology>
    </subcellularLocation>
    <subcellularLocation>
        <location evidence="3">Microsome membrane</location>
        <topology evidence="3">Peripheral membrane protein</topology>
    </subcellularLocation>
</comment>
<dbReference type="EMBL" id="OU892281">
    <property type="protein sequence ID" value="CAG9768820.1"/>
    <property type="molecule type" value="Genomic_DNA"/>
</dbReference>
<evidence type="ECO:0000256" key="8">
    <source>
        <dbReference type="ARBA" id="ARBA00023002"/>
    </source>
</evidence>
<evidence type="ECO:0008006" key="16">
    <source>
        <dbReference type="Google" id="ProtNLM"/>
    </source>
</evidence>
<evidence type="ECO:0000256" key="7">
    <source>
        <dbReference type="ARBA" id="ARBA00022723"/>
    </source>
</evidence>
<name>A0A9N9MTK6_9CUCU</name>
<evidence type="ECO:0000256" key="4">
    <source>
        <dbReference type="ARBA" id="ARBA00004406"/>
    </source>
</evidence>
<dbReference type="GO" id="GO:0016705">
    <property type="term" value="F:oxidoreductase activity, acting on paired donors, with incorporation or reduction of molecular oxygen"/>
    <property type="evidence" value="ECO:0007669"/>
    <property type="project" value="InterPro"/>
</dbReference>
<feature type="transmembrane region" description="Helical" evidence="13">
    <location>
        <begin position="6"/>
        <end position="27"/>
    </location>
</feature>
<evidence type="ECO:0000256" key="10">
    <source>
        <dbReference type="ARBA" id="ARBA00023033"/>
    </source>
</evidence>
<dbReference type="InterPro" id="IPR001128">
    <property type="entry name" value="Cyt_P450"/>
</dbReference>
<feature type="binding site" description="axial binding residue" evidence="11">
    <location>
        <position position="411"/>
    </location>
    <ligand>
        <name>heme</name>
        <dbReference type="ChEBI" id="CHEBI:30413"/>
    </ligand>
    <ligandPart>
        <name>Fe</name>
        <dbReference type="ChEBI" id="CHEBI:18248"/>
    </ligandPart>
</feature>
<evidence type="ECO:0000256" key="9">
    <source>
        <dbReference type="ARBA" id="ARBA00023004"/>
    </source>
</evidence>
<dbReference type="GO" id="GO:0005506">
    <property type="term" value="F:iron ion binding"/>
    <property type="evidence" value="ECO:0007669"/>
    <property type="project" value="InterPro"/>
</dbReference>
<comment type="cofactor">
    <cofactor evidence="1 11">
        <name>heme</name>
        <dbReference type="ChEBI" id="CHEBI:30413"/>
    </cofactor>
</comment>
<dbReference type="PANTHER" id="PTHR24291:SF177">
    <property type="entry name" value="CYTOCHROME P450 4AA1-RELATED"/>
    <property type="match status" value="1"/>
</dbReference>
<dbReference type="InterPro" id="IPR017972">
    <property type="entry name" value="Cyt_P450_CS"/>
</dbReference>
<dbReference type="InterPro" id="IPR036396">
    <property type="entry name" value="Cyt_P450_sf"/>
</dbReference>
<keyword evidence="7 11" id="KW-0479">Metal-binding</keyword>
<keyword evidence="10 12" id="KW-0503">Monooxygenase</keyword>
<keyword evidence="9 11" id="KW-0408">Iron</keyword>
<dbReference type="OrthoDB" id="1470350at2759"/>
<keyword evidence="8 12" id="KW-0560">Oxidoreductase</keyword>
<dbReference type="GO" id="GO:0004497">
    <property type="term" value="F:monooxygenase activity"/>
    <property type="evidence" value="ECO:0007669"/>
    <property type="project" value="UniProtKB-KW"/>
</dbReference>
<reference evidence="14" key="1">
    <citation type="submission" date="2022-01" db="EMBL/GenBank/DDBJ databases">
        <authorList>
            <person name="King R."/>
        </authorList>
    </citation>
    <scope>NUCLEOTIDE SEQUENCE</scope>
</reference>
<feature type="transmembrane region" description="Helical" evidence="13">
    <location>
        <begin position="267"/>
        <end position="289"/>
    </location>
</feature>
<evidence type="ECO:0000256" key="13">
    <source>
        <dbReference type="SAM" id="Phobius"/>
    </source>
</evidence>
<dbReference type="InterPro" id="IPR002403">
    <property type="entry name" value="Cyt_P450_E_grp-IV"/>
</dbReference>
<organism evidence="14 15">
    <name type="scientific">Ceutorhynchus assimilis</name>
    <name type="common">cabbage seed weevil</name>
    <dbReference type="NCBI Taxonomy" id="467358"/>
    <lineage>
        <taxon>Eukaryota</taxon>
        <taxon>Metazoa</taxon>
        <taxon>Ecdysozoa</taxon>
        <taxon>Arthropoda</taxon>
        <taxon>Hexapoda</taxon>
        <taxon>Insecta</taxon>
        <taxon>Pterygota</taxon>
        <taxon>Neoptera</taxon>
        <taxon>Endopterygota</taxon>
        <taxon>Coleoptera</taxon>
        <taxon>Polyphaga</taxon>
        <taxon>Cucujiformia</taxon>
        <taxon>Curculionidae</taxon>
        <taxon>Ceutorhynchinae</taxon>
        <taxon>Ceutorhynchus</taxon>
    </lineage>
</organism>
<proteinExistence type="inferred from homology"/>
<comment type="function">
    <text evidence="2">May be involved in the metabolism of insect hormones and in the breakdown of synthetic insecticides.</text>
</comment>
<dbReference type="PROSITE" id="PS00086">
    <property type="entry name" value="CYTOCHROME_P450"/>
    <property type="match status" value="1"/>
</dbReference>
<keyword evidence="13" id="KW-0472">Membrane</keyword>
<evidence type="ECO:0000256" key="1">
    <source>
        <dbReference type="ARBA" id="ARBA00001971"/>
    </source>
</evidence>
<comment type="similarity">
    <text evidence="5 12">Belongs to the cytochrome P450 family.</text>
</comment>
<gene>
    <name evidence="14" type="ORF">CEUTPL_LOCUS9342</name>
</gene>
<keyword evidence="13" id="KW-1133">Transmembrane helix</keyword>
<dbReference type="AlphaFoldDB" id="A0A9N9MTK6"/>
<dbReference type="PRINTS" id="PR00465">
    <property type="entry name" value="EP450IV"/>
</dbReference>
<accession>A0A9N9MTK6</accession>
<evidence type="ECO:0000313" key="15">
    <source>
        <dbReference type="Proteomes" id="UP001152799"/>
    </source>
</evidence>
<keyword evidence="6 11" id="KW-0349">Heme</keyword>
<keyword evidence="15" id="KW-1185">Reference proteome</keyword>
<evidence type="ECO:0000313" key="14">
    <source>
        <dbReference type="EMBL" id="CAG9768820.1"/>
    </source>
</evidence>
<dbReference type="GO" id="GO:0020037">
    <property type="term" value="F:heme binding"/>
    <property type="evidence" value="ECO:0007669"/>
    <property type="project" value="InterPro"/>
</dbReference>
<dbReference type="Gene3D" id="1.10.630.10">
    <property type="entry name" value="Cytochrome P450"/>
    <property type="match status" value="1"/>
</dbReference>
<sequence length="469" mass="54593">MESDNLKWLTVVILFLTWIFFKFENYFKSVILAMKLQGPATVPFFGNALYLTEGDVIQRFANIISTQFHGSISRIWLFFIPFVVVYKPEHLKIIMSSSKVSEKNFVYKVLEIFFCNGLITLKGHEWKNHRKIIQPFFQTNLIENDYYHSFLKYSQDIISELGGQKCVKIQNITNKYVKKILHRIILGVDLDSVEETPFKKIENTAIEKLWKPWKTFQNSNPNLKQSIQSNFYERKSQLTKNNCLLDKLIEKVETSEFTEDEAINEAITFLIAGYETIAITLIACLYYLAKNQNIQEKVYQEIQDATSNGTCNNITVEHINKMHYLGQCVKETLRIMPPIPLLTRVLNSDITLDNYTIPSGTNILMSPLVTHRVQETFPDPLKYDPDRFSKENIDKLPPYSYIPFSIGSRNCIAHKYAYLELKTIIACILKEYHIELKEAYNDLSFGYRVAMTIKGGVWFNINPRKNIVK</sequence>
<dbReference type="PRINTS" id="PR00385">
    <property type="entry name" value="P450"/>
</dbReference>
<evidence type="ECO:0000256" key="11">
    <source>
        <dbReference type="PIRSR" id="PIRSR602403-1"/>
    </source>
</evidence>
<evidence type="ECO:0000256" key="2">
    <source>
        <dbReference type="ARBA" id="ARBA00003690"/>
    </source>
</evidence>